<organism evidence="1">
    <name type="scientific">Tetraselmis sp. GSL018</name>
    <dbReference type="NCBI Taxonomy" id="582737"/>
    <lineage>
        <taxon>Eukaryota</taxon>
        <taxon>Viridiplantae</taxon>
        <taxon>Chlorophyta</taxon>
        <taxon>core chlorophytes</taxon>
        <taxon>Chlorodendrophyceae</taxon>
        <taxon>Chlorodendrales</taxon>
        <taxon>Chlorodendraceae</taxon>
        <taxon>Tetraselmis</taxon>
    </lineage>
</organism>
<sequence length="59" mass="6645">VNICLIPRRGVGFSGTEELKFGKRVAPLSPRETRQRRFDPNQIVSNLCQFRGTILALST</sequence>
<protein>
    <submittedName>
        <fullName evidence="1">Uncharacterized protein</fullName>
    </submittedName>
</protein>
<accession>A0A061RLB2</accession>
<feature type="non-terminal residue" evidence="1">
    <location>
        <position position="1"/>
    </location>
</feature>
<name>A0A061RLB2_9CHLO</name>
<dbReference type="EMBL" id="GBEZ01014648">
    <property type="protein sequence ID" value="JAC71440.1"/>
    <property type="molecule type" value="Transcribed_RNA"/>
</dbReference>
<gene>
    <name evidence="1" type="ORF">TSPGSL018_1902</name>
</gene>
<proteinExistence type="predicted"/>
<reference evidence="1" key="1">
    <citation type="submission" date="2014-05" db="EMBL/GenBank/DDBJ databases">
        <title>The transcriptome of the halophilic microalga Tetraselmis sp. GSL018 isolated from the Great Salt Lake, Utah.</title>
        <authorList>
            <person name="Jinkerson R.E."/>
            <person name="D'Adamo S."/>
            <person name="Posewitz M.C."/>
        </authorList>
    </citation>
    <scope>NUCLEOTIDE SEQUENCE</scope>
    <source>
        <strain evidence="1">GSL018</strain>
    </source>
</reference>
<dbReference type="AlphaFoldDB" id="A0A061RLB2"/>
<evidence type="ECO:0000313" key="1">
    <source>
        <dbReference type="EMBL" id="JAC71440.1"/>
    </source>
</evidence>